<name>A0A8S1B0U0_ARCPL</name>
<gene>
    <name evidence="1" type="ORF">APLA_LOCUS13306</name>
</gene>
<dbReference type="CDD" id="cd09272">
    <property type="entry name" value="RNase_HI_RT_Ty1"/>
    <property type="match status" value="1"/>
</dbReference>
<protein>
    <recommendedName>
        <fullName evidence="3">Polyprotein</fullName>
    </recommendedName>
</protein>
<comment type="caution">
    <text evidence="1">The sequence shown here is derived from an EMBL/GenBank/DDBJ whole genome shotgun (WGS) entry which is preliminary data.</text>
</comment>
<proteinExistence type="predicted"/>
<dbReference type="EMBL" id="CADEBD010000348">
    <property type="protein sequence ID" value="CAB3250787.1"/>
    <property type="molecule type" value="Genomic_DNA"/>
</dbReference>
<organism evidence="1 2">
    <name type="scientific">Arctia plantaginis</name>
    <name type="common">Wood tiger moth</name>
    <name type="synonym">Phalaena plantaginis</name>
    <dbReference type="NCBI Taxonomy" id="874455"/>
    <lineage>
        <taxon>Eukaryota</taxon>
        <taxon>Metazoa</taxon>
        <taxon>Ecdysozoa</taxon>
        <taxon>Arthropoda</taxon>
        <taxon>Hexapoda</taxon>
        <taxon>Insecta</taxon>
        <taxon>Pterygota</taxon>
        <taxon>Neoptera</taxon>
        <taxon>Endopterygota</taxon>
        <taxon>Lepidoptera</taxon>
        <taxon>Glossata</taxon>
        <taxon>Ditrysia</taxon>
        <taxon>Noctuoidea</taxon>
        <taxon>Erebidae</taxon>
        <taxon>Arctiinae</taxon>
        <taxon>Arctia</taxon>
    </lineage>
</organism>
<reference evidence="1 2" key="1">
    <citation type="submission" date="2020-04" db="EMBL/GenBank/DDBJ databases">
        <authorList>
            <person name="Wallbank WR R."/>
            <person name="Pardo Diaz C."/>
            <person name="Kozak K."/>
            <person name="Martin S."/>
            <person name="Jiggins C."/>
            <person name="Moest M."/>
            <person name="Warren A I."/>
            <person name="Byers J.R.P. K."/>
            <person name="Montejo-Kovacevich G."/>
            <person name="Yen C E."/>
        </authorList>
    </citation>
    <scope>NUCLEOTIDE SEQUENCE [LARGE SCALE GENOMIC DNA]</scope>
</reference>
<dbReference type="Proteomes" id="UP000494256">
    <property type="component" value="Unassembled WGS sequence"/>
</dbReference>
<dbReference type="OrthoDB" id="6627680at2759"/>
<dbReference type="AlphaFoldDB" id="A0A8S1B0U0"/>
<evidence type="ECO:0000313" key="1">
    <source>
        <dbReference type="EMBL" id="CAB3250787.1"/>
    </source>
</evidence>
<accession>A0A8S1B0U0</accession>
<evidence type="ECO:0000313" key="2">
    <source>
        <dbReference type="Proteomes" id="UP000494256"/>
    </source>
</evidence>
<sequence length="71" mass="8243">MNSDNQSAISIALHDGYHARSKHIDIRYHFVRERIKMKQISVHYVSTHDMFTKAMGLRSWENEGIRNADGA</sequence>
<evidence type="ECO:0008006" key="3">
    <source>
        <dbReference type="Google" id="ProtNLM"/>
    </source>
</evidence>